<feature type="transmembrane region" description="Helical" evidence="1">
    <location>
        <begin position="65"/>
        <end position="87"/>
    </location>
</feature>
<dbReference type="EMBL" id="CP038013">
    <property type="protein sequence ID" value="QBQ07308.1"/>
    <property type="molecule type" value="Genomic_DNA"/>
</dbReference>
<keyword evidence="1" id="KW-0812">Transmembrane</keyword>
<accession>A0A4P7AHZ2</accession>
<feature type="transmembrane region" description="Helical" evidence="1">
    <location>
        <begin position="99"/>
        <end position="126"/>
    </location>
</feature>
<proteinExistence type="predicted"/>
<dbReference type="RefSeq" id="WP_134297110.1">
    <property type="nucleotide sequence ID" value="NZ_CP038013.1"/>
</dbReference>
<evidence type="ECO:0000313" key="3">
    <source>
        <dbReference type="Proteomes" id="UP000294309"/>
    </source>
</evidence>
<organism evidence="2 3">
    <name type="scientific">Spiroplasma gladiatoris</name>
    <dbReference type="NCBI Taxonomy" id="2143"/>
    <lineage>
        <taxon>Bacteria</taxon>
        <taxon>Bacillati</taxon>
        <taxon>Mycoplasmatota</taxon>
        <taxon>Mollicutes</taxon>
        <taxon>Entomoplasmatales</taxon>
        <taxon>Spiroplasmataceae</taxon>
        <taxon>Spiroplasma</taxon>
    </lineage>
</organism>
<dbReference type="AlphaFoldDB" id="A0A4P7AHZ2"/>
<keyword evidence="1" id="KW-1133">Transmembrane helix</keyword>
<keyword evidence="1" id="KW-0472">Membrane</keyword>
<feature type="transmembrane region" description="Helical" evidence="1">
    <location>
        <begin position="7"/>
        <end position="36"/>
    </location>
</feature>
<sequence>MSLKTKTCLIISTVMGSIITFIIVIFGILIIAGVVLHRTKIDESRTDLMPSQIHDIEVFNNKVTIIGICVLIFPSIPHILIIIFLVIGLKKQNDRAISAILIISIIFGIFFICLLISILLLIGGILSSIGRKEIE</sequence>
<gene>
    <name evidence="2" type="ORF">SGLAD_v1c01070</name>
</gene>
<evidence type="ECO:0000256" key="1">
    <source>
        <dbReference type="SAM" id="Phobius"/>
    </source>
</evidence>
<dbReference type="Proteomes" id="UP000294309">
    <property type="component" value="Chromosome"/>
</dbReference>
<name>A0A4P7AHZ2_9MOLU</name>
<reference evidence="2 3" key="1">
    <citation type="submission" date="2019-03" db="EMBL/GenBank/DDBJ databases">
        <title>Complete genome sequence of Spiroplasma gladiatoris TG-1 (DSM 22552).</title>
        <authorList>
            <person name="Lin Y.-C."/>
            <person name="Chou L."/>
            <person name="Kuo C.-H."/>
        </authorList>
    </citation>
    <scope>NUCLEOTIDE SEQUENCE [LARGE SCALE GENOMIC DNA]</scope>
    <source>
        <strain evidence="2 3">TG-1</strain>
    </source>
</reference>
<evidence type="ECO:0008006" key="4">
    <source>
        <dbReference type="Google" id="ProtNLM"/>
    </source>
</evidence>
<dbReference type="KEGG" id="sgq:SGLAD_v1c01070"/>
<evidence type="ECO:0000313" key="2">
    <source>
        <dbReference type="EMBL" id="QBQ07308.1"/>
    </source>
</evidence>
<keyword evidence="3" id="KW-1185">Reference proteome</keyword>
<protein>
    <recommendedName>
        <fullName evidence="4">DUF4064 domain-containing protein</fullName>
    </recommendedName>
</protein>